<dbReference type="InterPro" id="IPR003593">
    <property type="entry name" value="AAA+_ATPase"/>
</dbReference>
<dbReference type="InterPro" id="IPR013317">
    <property type="entry name" value="DnaA_dom"/>
</dbReference>
<feature type="region of interest" description="Domain IV, binds dsDNA" evidence="8">
    <location>
        <begin position="335"/>
        <end position="457"/>
    </location>
</feature>
<keyword evidence="4 8" id="KW-0547">Nucleotide-binding</keyword>
<evidence type="ECO:0000259" key="13">
    <source>
        <dbReference type="SMART" id="SM00382"/>
    </source>
</evidence>
<dbReference type="Gene3D" id="3.30.300.180">
    <property type="match status" value="1"/>
</dbReference>
<dbReference type="GO" id="GO:0005524">
    <property type="term" value="F:ATP binding"/>
    <property type="evidence" value="ECO:0007669"/>
    <property type="project" value="UniProtKB-UniRule"/>
</dbReference>
<dbReference type="SUPFAM" id="SSF52540">
    <property type="entry name" value="P-loop containing nucleoside triphosphate hydrolases"/>
    <property type="match status" value="1"/>
</dbReference>
<evidence type="ECO:0000259" key="14">
    <source>
        <dbReference type="SMART" id="SM00760"/>
    </source>
</evidence>
<dbReference type="AlphaFoldDB" id="A0AB39VFM1"/>
<evidence type="ECO:0000256" key="11">
    <source>
        <dbReference type="RuleBase" id="RU004227"/>
    </source>
</evidence>
<dbReference type="KEGG" id="lrug:AB8B22_00005"/>
<dbReference type="HAMAP" id="MF_00377">
    <property type="entry name" value="DnaA_bact"/>
    <property type="match status" value="1"/>
</dbReference>
<evidence type="ECO:0000256" key="8">
    <source>
        <dbReference type="HAMAP-Rule" id="MF_00377"/>
    </source>
</evidence>
<dbReference type="GO" id="GO:0005886">
    <property type="term" value="C:plasma membrane"/>
    <property type="evidence" value="ECO:0007669"/>
    <property type="project" value="TreeGrafter"/>
</dbReference>
<evidence type="ECO:0000256" key="7">
    <source>
        <dbReference type="ARBA" id="ARBA00023125"/>
    </source>
</evidence>
<reference evidence="15" key="1">
    <citation type="submission" date="2024-07" db="EMBL/GenBank/DDBJ databases">
        <authorList>
            <person name="Li X.-J."/>
            <person name="Wang X."/>
        </authorList>
    </citation>
    <scope>NUCLEOTIDE SEQUENCE</scope>
    <source>
        <strain evidence="15">HSP-334</strain>
    </source>
</reference>
<accession>A0AB39VFM1</accession>
<comment type="subunit">
    <text evidence="8">Oligomerizes as a right-handed, spiral filament on DNA at oriC.</text>
</comment>
<keyword evidence="12" id="KW-0175">Coiled coil</keyword>
<protein>
    <recommendedName>
        <fullName evidence="8 9">Chromosomal replication initiator protein DnaA</fullName>
    </recommendedName>
</protein>
<dbReference type="PANTHER" id="PTHR30050">
    <property type="entry name" value="CHROMOSOMAL REPLICATION INITIATOR PROTEIN DNAA"/>
    <property type="match status" value="1"/>
</dbReference>
<keyword evidence="6 8" id="KW-0446">Lipid-binding</keyword>
<evidence type="ECO:0000256" key="6">
    <source>
        <dbReference type="ARBA" id="ARBA00023121"/>
    </source>
</evidence>
<feature type="domain" description="AAA+ ATPase" evidence="13">
    <location>
        <begin position="146"/>
        <end position="285"/>
    </location>
</feature>
<dbReference type="InterPro" id="IPR027417">
    <property type="entry name" value="P-loop_NTPase"/>
</dbReference>
<dbReference type="GO" id="GO:0003688">
    <property type="term" value="F:DNA replication origin binding"/>
    <property type="evidence" value="ECO:0007669"/>
    <property type="project" value="UniProtKB-UniRule"/>
</dbReference>
<dbReference type="GO" id="GO:0006270">
    <property type="term" value="P:DNA replication initiation"/>
    <property type="evidence" value="ECO:0007669"/>
    <property type="project" value="UniProtKB-UniRule"/>
</dbReference>
<evidence type="ECO:0000256" key="2">
    <source>
        <dbReference type="ARBA" id="ARBA00022490"/>
    </source>
</evidence>
<dbReference type="PANTHER" id="PTHR30050:SF2">
    <property type="entry name" value="CHROMOSOMAL REPLICATION INITIATOR PROTEIN DNAA"/>
    <property type="match status" value="1"/>
</dbReference>
<name>A0AB39VFM1_9FUSO</name>
<feature type="coiled-coil region" evidence="12">
    <location>
        <begin position="54"/>
        <end position="85"/>
    </location>
</feature>
<keyword evidence="3 8" id="KW-0235">DNA replication</keyword>
<comment type="subcellular location">
    <subcellularLocation>
        <location evidence="8">Cytoplasm</location>
    </subcellularLocation>
</comment>
<comment type="similarity">
    <text evidence="1 8 11">Belongs to the DnaA family.</text>
</comment>
<proteinExistence type="inferred from homology"/>
<evidence type="ECO:0000313" key="15">
    <source>
        <dbReference type="EMBL" id="XDU66829.1"/>
    </source>
</evidence>
<dbReference type="CDD" id="cd06571">
    <property type="entry name" value="Bac_DnaA_C"/>
    <property type="match status" value="1"/>
</dbReference>
<dbReference type="InterPro" id="IPR001957">
    <property type="entry name" value="Chromosome_initiator_DnaA"/>
</dbReference>
<evidence type="ECO:0000256" key="9">
    <source>
        <dbReference type="NCBIfam" id="TIGR00362"/>
    </source>
</evidence>
<keyword evidence="7 8" id="KW-0238">DNA-binding</keyword>
<comment type="caution">
    <text evidence="8">Lacks conserved residue(s) required for the propagation of feature annotation.</text>
</comment>
<dbReference type="CDD" id="cd00009">
    <property type="entry name" value="AAA"/>
    <property type="match status" value="1"/>
</dbReference>
<dbReference type="Gene3D" id="1.10.8.60">
    <property type="match status" value="1"/>
</dbReference>
<dbReference type="InterPro" id="IPR020591">
    <property type="entry name" value="Chromosome_initiator_DnaA-like"/>
</dbReference>
<organism evidence="15">
    <name type="scientific">Leptotrichia rugosa</name>
    <dbReference type="NCBI Taxonomy" id="3239302"/>
    <lineage>
        <taxon>Bacteria</taxon>
        <taxon>Fusobacteriati</taxon>
        <taxon>Fusobacteriota</taxon>
        <taxon>Fusobacteriia</taxon>
        <taxon>Fusobacteriales</taxon>
        <taxon>Leptotrichiaceae</taxon>
        <taxon>Leptotrichia</taxon>
    </lineage>
</organism>
<gene>
    <name evidence="8 15" type="primary">dnaA</name>
    <name evidence="15" type="ORF">AB8B22_00005</name>
</gene>
<dbReference type="Gene3D" id="1.10.1750.10">
    <property type="match status" value="1"/>
</dbReference>
<dbReference type="RefSeq" id="WP_094079526.1">
    <property type="nucleotide sequence ID" value="NZ_CP165644.1"/>
</dbReference>
<dbReference type="PROSITE" id="PS01008">
    <property type="entry name" value="DNAA"/>
    <property type="match status" value="1"/>
</dbReference>
<feature type="binding site" evidence="8">
    <location>
        <position position="159"/>
    </location>
    <ligand>
        <name>ATP</name>
        <dbReference type="ChEBI" id="CHEBI:30616"/>
    </ligand>
</feature>
<dbReference type="PRINTS" id="PR00051">
    <property type="entry name" value="DNAA"/>
</dbReference>
<dbReference type="GO" id="GO:0008289">
    <property type="term" value="F:lipid binding"/>
    <property type="evidence" value="ECO:0007669"/>
    <property type="project" value="UniProtKB-KW"/>
</dbReference>
<dbReference type="GO" id="GO:0006275">
    <property type="term" value="P:regulation of DNA replication"/>
    <property type="evidence" value="ECO:0007669"/>
    <property type="project" value="UniProtKB-UniRule"/>
</dbReference>
<dbReference type="EMBL" id="CP165644">
    <property type="protein sequence ID" value="XDU66829.1"/>
    <property type="molecule type" value="Genomic_DNA"/>
</dbReference>
<dbReference type="InterPro" id="IPR013159">
    <property type="entry name" value="DnaA_C"/>
</dbReference>
<sequence>MQEAEKLWEKLKKLVKKSVEEVIFETFFQNVKAVEIVKNTLLLSCNSKIIKKNVENYRIEMEEILELVTDEKMEIKIEIKKQKKEIKHPEMKIFTTKDLEKPKIKNEKMANTGLNPKHRLDNFVVGENSRLAYNACLAVVKNPKPVYNPLFIFGSSGLGKTHLMQAVGNEILKKSPEKRVYYSTSEEFANEFFKVLNSGRIQNFRDIFRNLDVLLLDDIQFFEKVFGRGEGTVEEEFFHTFNKLQELGKQIIMISDKSPKEIKNLSKRLESRFLSGLTVEIQRPGFETRMMILKNIAKSQDIEIGDDILEYISDAVVSNVRELEGILTNLNARAKLLNEPITIDQVQEMLSHNIKKERSKMTAQKVIEMISLHYGVSVDDMKSKKRQKKIVESRQIAMYILKHNVELDLSLTAIGGLFGGKDHSTVISSIRKVEKSKEEDDVFKKEVENLYKKIFKI</sequence>
<evidence type="ECO:0000256" key="10">
    <source>
        <dbReference type="RuleBase" id="RU000577"/>
    </source>
</evidence>
<feature type="domain" description="Chromosomal replication initiator DnaA C-terminal" evidence="14">
    <location>
        <begin position="362"/>
        <end position="433"/>
    </location>
</feature>
<evidence type="ECO:0000256" key="5">
    <source>
        <dbReference type="ARBA" id="ARBA00022840"/>
    </source>
</evidence>
<dbReference type="Gene3D" id="3.40.50.300">
    <property type="entry name" value="P-loop containing nucleotide triphosphate hydrolases"/>
    <property type="match status" value="1"/>
</dbReference>
<feature type="binding site" evidence="8">
    <location>
        <position position="157"/>
    </location>
    <ligand>
        <name>ATP</name>
        <dbReference type="ChEBI" id="CHEBI:30616"/>
    </ligand>
</feature>
<dbReference type="InterPro" id="IPR038454">
    <property type="entry name" value="DnaA_N_sf"/>
</dbReference>
<evidence type="ECO:0000256" key="12">
    <source>
        <dbReference type="SAM" id="Coils"/>
    </source>
</evidence>
<comment type="function">
    <text evidence="8 10">Plays an essential role in the initiation and regulation of chromosomal replication. ATP-DnaA binds to the origin of replication (oriC) to initiate formation of the DNA replication initiation complex once per cell cycle. Binds the DnaA box (a 9 base pair repeat at the origin) and separates the double-stranded (ds)DNA. Forms a right-handed helical filament on oriC DNA; dsDNA binds to the exterior of the filament while single-stranded (ss)DNA is stabiized in the filament's interior. The ATP-DnaA-oriC complex binds and stabilizes one strand of the AT-rich DNA unwinding element (DUE), permitting loading of DNA polymerase. After initiation quickly degrades to an ADP-DnaA complex that is not apt for DNA replication. Binds acidic phospholipids.</text>
</comment>
<dbReference type="GO" id="GO:0005737">
    <property type="term" value="C:cytoplasm"/>
    <property type="evidence" value="ECO:0007669"/>
    <property type="project" value="UniProtKB-SubCell"/>
</dbReference>
<comment type="domain">
    <text evidence="8">Domain I is involved in oligomerization and binding regulators, domain II is flexibile and of varying length in different bacteria, domain III forms the AAA+ region, while domain IV binds dsDNA.</text>
</comment>
<dbReference type="InterPro" id="IPR018312">
    <property type="entry name" value="Chromosome_initiator_DnaA_CS"/>
</dbReference>
<keyword evidence="2 8" id="KW-0963">Cytoplasm</keyword>
<dbReference type="NCBIfam" id="TIGR00362">
    <property type="entry name" value="DnaA"/>
    <property type="match status" value="1"/>
</dbReference>
<dbReference type="Pfam" id="PF08299">
    <property type="entry name" value="Bac_DnaA_C"/>
    <property type="match status" value="1"/>
</dbReference>
<dbReference type="InterPro" id="IPR010921">
    <property type="entry name" value="Trp_repressor/repl_initiator"/>
</dbReference>
<evidence type="ECO:0000256" key="3">
    <source>
        <dbReference type="ARBA" id="ARBA00022705"/>
    </source>
</evidence>
<evidence type="ECO:0000256" key="1">
    <source>
        <dbReference type="ARBA" id="ARBA00006583"/>
    </source>
</evidence>
<evidence type="ECO:0000256" key="4">
    <source>
        <dbReference type="ARBA" id="ARBA00022741"/>
    </source>
</evidence>
<feature type="region of interest" description="Domain I, interacts with DnaA modulators" evidence="8">
    <location>
        <begin position="1"/>
        <end position="90"/>
    </location>
</feature>
<dbReference type="Pfam" id="PF00308">
    <property type="entry name" value="Bac_DnaA"/>
    <property type="match status" value="1"/>
</dbReference>
<feature type="binding site" evidence="8">
    <location>
        <position position="161"/>
    </location>
    <ligand>
        <name>ATP</name>
        <dbReference type="ChEBI" id="CHEBI:30616"/>
    </ligand>
</feature>
<feature type="binding site" evidence="8">
    <location>
        <position position="160"/>
    </location>
    <ligand>
        <name>ATP</name>
        <dbReference type="ChEBI" id="CHEBI:30616"/>
    </ligand>
</feature>
<keyword evidence="5 8" id="KW-0067">ATP-binding</keyword>
<dbReference type="SUPFAM" id="SSF48295">
    <property type="entry name" value="TrpR-like"/>
    <property type="match status" value="1"/>
</dbReference>
<dbReference type="SMART" id="SM00382">
    <property type="entry name" value="AAA"/>
    <property type="match status" value="1"/>
</dbReference>
<dbReference type="SMART" id="SM00760">
    <property type="entry name" value="Bac_DnaA_C"/>
    <property type="match status" value="1"/>
</dbReference>